<dbReference type="InterPro" id="IPR050273">
    <property type="entry name" value="GppA/Ppx_hydrolase"/>
</dbReference>
<evidence type="ECO:0000259" key="2">
    <source>
        <dbReference type="Pfam" id="PF21697"/>
    </source>
</evidence>
<gene>
    <name evidence="3" type="ORF">NB063_05925</name>
</gene>
<protein>
    <submittedName>
        <fullName evidence="3">Ppx/GppA family phosphatase</fullName>
    </submittedName>
</protein>
<dbReference type="Gene3D" id="3.30.420.150">
    <property type="entry name" value="Exopolyphosphatase. Domain 2"/>
    <property type="match status" value="1"/>
</dbReference>
<dbReference type="Proteomes" id="UP001202961">
    <property type="component" value="Unassembled WGS sequence"/>
</dbReference>
<dbReference type="CDD" id="cd24052">
    <property type="entry name" value="ASKHA_NBD_HpPPX-GppA-like"/>
    <property type="match status" value="1"/>
</dbReference>
<keyword evidence="4" id="KW-1185">Reference proteome</keyword>
<evidence type="ECO:0000313" key="4">
    <source>
        <dbReference type="Proteomes" id="UP001202961"/>
    </source>
</evidence>
<dbReference type="Gene3D" id="1.10.3210.10">
    <property type="entry name" value="Hypothetical protein af1432"/>
    <property type="match status" value="1"/>
</dbReference>
<dbReference type="EMBL" id="JAMQBK010000017">
    <property type="protein sequence ID" value="MCM2370160.1"/>
    <property type="molecule type" value="Genomic_DNA"/>
</dbReference>
<dbReference type="Pfam" id="PF02541">
    <property type="entry name" value="Ppx-GppA"/>
    <property type="match status" value="1"/>
</dbReference>
<evidence type="ECO:0000313" key="3">
    <source>
        <dbReference type="EMBL" id="MCM2370160.1"/>
    </source>
</evidence>
<dbReference type="InterPro" id="IPR048951">
    <property type="entry name" value="Ppx_C"/>
</dbReference>
<dbReference type="PANTHER" id="PTHR30005">
    <property type="entry name" value="EXOPOLYPHOSPHATASE"/>
    <property type="match status" value="1"/>
</dbReference>
<reference evidence="3 4" key="1">
    <citation type="journal article" date="2022" name="Syst. Appl. Microbiol.">
        <title>Rhodopirellula aestuarii sp. nov., a novel member of the genus Rhodopirellula isolated from brackish sediments collected in the Tagus River estuary, Portugal.</title>
        <authorList>
            <person name="Vitorino I.R."/>
            <person name="Klimek D."/>
            <person name="Calusinska M."/>
            <person name="Lobo-da-Cunha A."/>
            <person name="Vasconcelos V."/>
            <person name="Lage O.M."/>
        </authorList>
    </citation>
    <scope>NUCLEOTIDE SEQUENCE [LARGE SCALE GENOMIC DNA]</scope>
    <source>
        <strain evidence="3 4">ICT_H3.1</strain>
    </source>
</reference>
<dbReference type="InterPro" id="IPR003695">
    <property type="entry name" value="Ppx_GppA_N"/>
</dbReference>
<dbReference type="SUPFAM" id="SSF53067">
    <property type="entry name" value="Actin-like ATPase domain"/>
    <property type="match status" value="2"/>
</dbReference>
<name>A0ABT0U010_9BACT</name>
<dbReference type="Gene3D" id="3.30.420.40">
    <property type="match status" value="1"/>
</dbReference>
<sequence length="511" mass="55327">MTTIDSSSPPLELGQGRLQTLVPIAVIDIGSNSVRQVIYEGLTPAPSVLFNEKVLCGLGRGMVKSNRLNESGVERTFLALKRFRALANQLNVAKTHVIATAAVRDAENGEEFIEAVTRITGCQVEVLTGPMEARYSAMGIQCGFHRPTGIAGDIGGGSLELITVEKELGEGITLPLGGLKLAELSGGSLSVAKKLARAKLKEVSLNWPGIERNFYAIGGTWRSLAKLHIANKNYPLPLVHDYELSATEMMDFCKSIATDDLSKVTGIEAVSRNRRDLLPIGAVVMRETLRALKADRVVMSSVGLREGVLYSMLSPEEQSGDSLLEACQDLSTLRSRNPEHCLELATWTDAAFATLGIEESEDDRRHRTASCYLADIAWRAHPDFRAQQYIGIIGNAGFVGITHEGRAYLAMANYYRYTGLGSKVNPPAIAALASPAVQKKARVLAAMFRVLYLFSATMPGVISKLTLRKDDAGAVILSIPESISGLCGERPNERIRQLGNELGMDVTLEVV</sequence>
<dbReference type="InterPro" id="IPR043129">
    <property type="entry name" value="ATPase_NBD"/>
</dbReference>
<proteinExistence type="predicted"/>
<dbReference type="PANTHER" id="PTHR30005:SF0">
    <property type="entry name" value="RETROGRADE REGULATION PROTEIN 2"/>
    <property type="match status" value="1"/>
</dbReference>
<dbReference type="Pfam" id="PF21697">
    <property type="entry name" value="Ppx_C"/>
    <property type="match status" value="1"/>
</dbReference>
<organism evidence="3 4">
    <name type="scientific">Aporhodopirellula aestuarii</name>
    <dbReference type="NCBI Taxonomy" id="2950107"/>
    <lineage>
        <taxon>Bacteria</taxon>
        <taxon>Pseudomonadati</taxon>
        <taxon>Planctomycetota</taxon>
        <taxon>Planctomycetia</taxon>
        <taxon>Pirellulales</taxon>
        <taxon>Pirellulaceae</taxon>
        <taxon>Aporhodopirellula</taxon>
    </lineage>
</organism>
<comment type="caution">
    <text evidence="3">The sequence shown here is derived from an EMBL/GenBank/DDBJ whole genome shotgun (WGS) entry which is preliminary data.</text>
</comment>
<dbReference type="SUPFAM" id="SSF109604">
    <property type="entry name" value="HD-domain/PDEase-like"/>
    <property type="match status" value="1"/>
</dbReference>
<dbReference type="RefSeq" id="WP_250927832.1">
    <property type="nucleotide sequence ID" value="NZ_JAMQBK010000017.1"/>
</dbReference>
<accession>A0ABT0U010</accession>
<feature type="domain" description="Ppx/GppA phosphatase N-terminal" evidence="1">
    <location>
        <begin position="46"/>
        <end position="314"/>
    </location>
</feature>
<feature type="domain" description="Exopolyphosphatase C-terminal" evidence="2">
    <location>
        <begin position="323"/>
        <end position="505"/>
    </location>
</feature>
<evidence type="ECO:0000259" key="1">
    <source>
        <dbReference type="Pfam" id="PF02541"/>
    </source>
</evidence>